<evidence type="ECO:0000313" key="3">
    <source>
        <dbReference type="Proteomes" id="UP000694255"/>
    </source>
</evidence>
<feature type="compositionally biased region" description="Acidic residues" evidence="1">
    <location>
        <begin position="175"/>
        <end position="184"/>
    </location>
</feature>
<accession>A0A8J5QH67</accession>
<feature type="region of interest" description="Disordered" evidence="1">
    <location>
        <begin position="158"/>
        <end position="199"/>
    </location>
</feature>
<sequence length="233" mass="26134">MSSNRGRQQDFLSPNLDTSYRGQSEDNTSTFVFQEDEPDTIPLRPDYFSTISSNIGKDESTESLDFQRPPPSHLHARSDIQGYPDRPIFDTSPIPSDNQGNPFSGDYEMQPQRRFTLSRYRPFASSSSEVFGDQEYGGRPDYGMFKGDEYELTIVPRSASAMGYGESDETVRDESDNEDYDYDGAPEKPPKPSFPKAAPFKAHNGHLVLDCPIAKELLSKLPDYKPDVEGGGF</sequence>
<protein>
    <submittedName>
        <fullName evidence="2">CHS2</fullName>
    </submittedName>
</protein>
<feature type="region of interest" description="Disordered" evidence="1">
    <location>
        <begin position="1"/>
        <end position="108"/>
    </location>
</feature>
<feature type="non-terminal residue" evidence="2">
    <location>
        <position position="233"/>
    </location>
</feature>
<dbReference type="EMBL" id="JAGSYN010000249">
    <property type="protein sequence ID" value="KAG7661181.1"/>
    <property type="molecule type" value="Genomic_DNA"/>
</dbReference>
<organism evidence="2 3">
    <name type="scientific">[Candida] subhashii</name>
    <dbReference type="NCBI Taxonomy" id="561895"/>
    <lineage>
        <taxon>Eukaryota</taxon>
        <taxon>Fungi</taxon>
        <taxon>Dikarya</taxon>
        <taxon>Ascomycota</taxon>
        <taxon>Saccharomycotina</taxon>
        <taxon>Pichiomycetes</taxon>
        <taxon>Debaryomycetaceae</taxon>
        <taxon>Spathaspora</taxon>
    </lineage>
</organism>
<gene>
    <name evidence="2" type="ORF">J8A68_005306</name>
</gene>
<evidence type="ECO:0000256" key="1">
    <source>
        <dbReference type="SAM" id="MobiDB-lite"/>
    </source>
</evidence>
<dbReference type="GeneID" id="73472106"/>
<reference evidence="2 3" key="1">
    <citation type="journal article" date="2021" name="DNA Res.">
        <title>Genome analysis of Candida subhashii reveals its hybrid nature and dual mitochondrial genome conformations.</title>
        <authorList>
            <person name="Mixao V."/>
            <person name="Hegedusova E."/>
            <person name="Saus E."/>
            <person name="Pryszcz L.P."/>
            <person name="Cillingova A."/>
            <person name="Nosek J."/>
            <person name="Gabaldon T."/>
        </authorList>
    </citation>
    <scope>NUCLEOTIDE SEQUENCE [LARGE SCALE GENOMIC DNA]</scope>
    <source>
        <strain evidence="2 3">CBS 10753</strain>
    </source>
</reference>
<feature type="compositionally biased region" description="Polar residues" evidence="1">
    <location>
        <begin position="93"/>
        <end position="102"/>
    </location>
</feature>
<dbReference type="RefSeq" id="XP_049261414.1">
    <property type="nucleotide sequence ID" value="XM_049409358.1"/>
</dbReference>
<evidence type="ECO:0000313" key="2">
    <source>
        <dbReference type="EMBL" id="KAG7661181.1"/>
    </source>
</evidence>
<dbReference type="AlphaFoldDB" id="A0A8J5QH67"/>
<dbReference type="Proteomes" id="UP000694255">
    <property type="component" value="Unassembled WGS sequence"/>
</dbReference>
<feature type="compositionally biased region" description="Polar residues" evidence="1">
    <location>
        <begin position="1"/>
        <end position="32"/>
    </location>
</feature>
<proteinExistence type="predicted"/>
<name>A0A8J5QH67_9ASCO</name>
<keyword evidence="3" id="KW-1185">Reference proteome</keyword>
<comment type="caution">
    <text evidence="2">The sequence shown here is derived from an EMBL/GenBank/DDBJ whole genome shotgun (WGS) entry which is preliminary data.</text>
</comment>